<reference evidence="2 3" key="1">
    <citation type="journal article" date="2019" name="Nat. Med.">
        <title>A library of human gut bacterial isolates paired with longitudinal multiomics data enables mechanistic microbiome research.</title>
        <authorList>
            <person name="Poyet M."/>
            <person name="Groussin M."/>
            <person name="Gibbons S.M."/>
            <person name="Avila-Pacheco J."/>
            <person name="Jiang X."/>
            <person name="Kearney S.M."/>
            <person name="Perrotta A.R."/>
            <person name="Berdy B."/>
            <person name="Zhao S."/>
            <person name="Lieberman T.D."/>
            <person name="Swanson P.K."/>
            <person name="Smith M."/>
            <person name="Roesemann S."/>
            <person name="Alexander J.E."/>
            <person name="Rich S.A."/>
            <person name="Livny J."/>
            <person name="Vlamakis H."/>
            <person name="Clish C."/>
            <person name="Bullock K."/>
            <person name="Deik A."/>
            <person name="Scott J."/>
            <person name="Pierce K.A."/>
            <person name="Xavier R.J."/>
            <person name="Alm E.J."/>
        </authorList>
    </citation>
    <scope>NUCLEOTIDE SEQUENCE [LARGE SCALE GENOMIC DNA]</scope>
    <source>
        <strain evidence="2 3">BIOML-B9</strain>
    </source>
</reference>
<dbReference type="RefSeq" id="WP_154252262.1">
    <property type="nucleotide sequence ID" value="NZ_WKPZ01000011.1"/>
</dbReference>
<keyword evidence="1" id="KW-0472">Membrane</keyword>
<accession>A0A6A8KQ30</accession>
<dbReference type="Proteomes" id="UP000477010">
    <property type="component" value="Unassembled WGS sequence"/>
</dbReference>
<protein>
    <submittedName>
        <fullName evidence="2">Uncharacterized protein</fullName>
    </submittedName>
</protein>
<evidence type="ECO:0000313" key="3">
    <source>
        <dbReference type="Proteomes" id="UP000477010"/>
    </source>
</evidence>
<comment type="caution">
    <text evidence="2">The sequence shown here is derived from an EMBL/GenBank/DDBJ whole genome shotgun (WGS) entry which is preliminary data.</text>
</comment>
<feature type="transmembrane region" description="Helical" evidence="1">
    <location>
        <begin position="87"/>
        <end position="110"/>
    </location>
</feature>
<keyword evidence="1" id="KW-0812">Transmembrane</keyword>
<evidence type="ECO:0000313" key="2">
    <source>
        <dbReference type="EMBL" id="MSC80907.1"/>
    </source>
</evidence>
<keyword evidence="1" id="KW-1133">Transmembrane helix</keyword>
<gene>
    <name evidence="2" type="ORF">GKD85_08740</name>
</gene>
<dbReference type="AlphaFoldDB" id="A0A6A8KQ30"/>
<sequence>METSLADIKKQYEKLRDILGDKDTLELSYEDDLRCQDALSLLKSRNYILDASTLCEKRYIKAAEWDGFEDWLNEMIKESNRMSRREWTIAIVSAAIGAAIGLIPTIIGALC</sequence>
<dbReference type="EMBL" id="WKQE01000011">
    <property type="protein sequence ID" value="MSC80907.1"/>
    <property type="molecule type" value="Genomic_DNA"/>
</dbReference>
<proteinExistence type="predicted"/>
<organism evidence="2 3">
    <name type="scientific">Faecalibacterium prausnitzii</name>
    <dbReference type="NCBI Taxonomy" id="853"/>
    <lineage>
        <taxon>Bacteria</taxon>
        <taxon>Bacillati</taxon>
        <taxon>Bacillota</taxon>
        <taxon>Clostridia</taxon>
        <taxon>Eubacteriales</taxon>
        <taxon>Oscillospiraceae</taxon>
        <taxon>Faecalibacterium</taxon>
    </lineage>
</organism>
<evidence type="ECO:0000256" key="1">
    <source>
        <dbReference type="SAM" id="Phobius"/>
    </source>
</evidence>
<name>A0A6A8KQ30_9FIRM</name>